<dbReference type="EMBL" id="JWLW01000017">
    <property type="protein sequence ID" value="KHT52499.1"/>
    <property type="molecule type" value="Genomic_DNA"/>
</dbReference>
<dbReference type="GeneID" id="56267001"/>
<comment type="caution">
    <text evidence="5">The sequence shown here is derived from an EMBL/GenBank/DDBJ whole genome shotgun (WGS) entry which is preliminary data.</text>
</comment>
<comment type="similarity">
    <text evidence="1 4">Belongs to the short-chain dehydrogenases/reductases (SDR) family.</text>
</comment>
<keyword evidence="2" id="KW-0521">NADP</keyword>
<dbReference type="GO" id="GO:0016491">
    <property type="term" value="F:oxidoreductase activity"/>
    <property type="evidence" value="ECO:0007669"/>
    <property type="project" value="UniProtKB-KW"/>
</dbReference>
<evidence type="ECO:0000313" key="6">
    <source>
        <dbReference type="Proteomes" id="UP000031197"/>
    </source>
</evidence>
<name>A0A0B3XU33_9ALTE</name>
<dbReference type="PRINTS" id="PR00081">
    <property type="entry name" value="GDHRDH"/>
</dbReference>
<proteinExistence type="inferred from homology"/>
<dbReference type="Pfam" id="PF00106">
    <property type="entry name" value="adh_short"/>
    <property type="match status" value="1"/>
</dbReference>
<keyword evidence="6" id="KW-1185">Reference proteome</keyword>
<dbReference type="Proteomes" id="UP000031197">
    <property type="component" value="Unassembled WGS sequence"/>
</dbReference>
<dbReference type="InterPro" id="IPR036291">
    <property type="entry name" value="NAD(P)-bd_dom_sf"/>
</dbReference>
<dbReference type="Gene3D" id="3.40.50.720">
    <property type="entry name" value="NAD(P)-binding Rossmann-like Domain"/>
    <property type="match status" value="1"/>
</dbReference>
<organism evidence="5 6">
    <name type="scientific">Alteromonas marina</name>
    <dbReference type="NCBI Taxonomy" id="203795"/>
    <lineage>
        <taxon>Bacteria</taxon>
        <taxon>Pseudomonadati</taxon>
        <taxon>Pseudomonadota</taxon>
        <taxon>Gammaproteobacteria</taxon>
        <taxon>Alteromonadales</taxon>
        <taxon>Alteromonadaceae</taxon>
        <taxon>Alteromonas/Salinimonas group</taxon>
        <taxon>Alteromonas</taxon>
    </lineage>
</organism>
<dbReference type="RefSeq" id="WP_014979228.1">
    <property type="nucleotide sequence ID" value="NZ_JWLW01000017.1"/>
</dbReference>
<dbReference type="OrthoDB" id="5786478at2"/>
<accession>A0A0B3XU33</accession>
<evidence type="ECO:0000256" key="4">
    <source>
        <dbReference type="RuleBase" id="RU000363"/>
    </source>
</evidence>
<gene>
    <name evidence="5" type="ORF">RJ41_11080</name>
</gene>
<evidence type="ECO:0000256" key="1">
    <source>
        <dbReference type="ARBA" id="ARBA00006484"/>
    </source>
</evidence>
<evidence type="ECO:0000313" key="5">
    <source>
        <dbReference type="EMBL" id="KHT52499.1"/>
    </source>
</evidence>
<reference evidence="5 6" key="1">
    <citation type="submission" date="2014-12" db="EMBL/GenBank/DDBJ databases">
        <title>Genome sequencing of Alteromonas marina AD001.</title>
        <authorList>
            <person name="Adrian T.G.S."/>
            <person name="Chan K.G."/>
        </authorList>
    </citation>
    <scope>NUCLEOTIDE SEQUENCE [LARGE SCALE GENOMIC DNA]</scope>
    <source>
        <strain evidence="5 6">AD001</strain>
    </source>
</reference>
<dbReference type="InterPro" id="IPR002347">
    <property type="entry name" value="SDR_fam"/>
</dbReference>
<evidence type="ECO:0000256" key="3">
    <source>
        <dbReference type="ARBA" id="ARBA00023002"/>
    </source>
</evidence>
<protein>
    <submittedName>
        <fullName evidence="5">20-beta-hydroxysteroid dehydrogenase</fullName>
    </submittedName>
</protein>
<sequence>MTKNVLVTGGNRGIGLEIVKGMLSKGYKVLMGCRDEEAGLEAKKDIVGGDLHIIEMPLDNETAIVDAFVRAEAVYGPIDILINNAGILDDTPWKDVNSETLAKSMQINVNAPLTLIQQTLPQMIERGFGRIINVSSSYGSFAEGLKGPMCYAITKAAINALTVKMAAVVDEAADGKSLDVTVNSMTPGWVHTRMGGSDAPKTPEEGADTAIWLATMEEGGPHGQFLKDREPIEW</sequence>
<dbReference type="SUPFAM" id="SSF51735">
    <property type="entry name" value="NAD(P)-binding Rossmann-fold domains"/>
    <property type="match status" value="1"/>
</dbReference>
<dbReference type="AlphaFoldDB" id="A0A0B3XU33"/>
<keyword evidence="3" id="KW-0560">Oxidoreductase</keyword>
<dbReference type="PANTHER" id="PTHR43963:SF6">
    <property type="entry name" value="CHAIN DEHYDROGENASE FAMILY PROTEIN, PUTATIVE (AFU_ORTHOLOGUE AFUA_3G15350)-RELATED"/>
    <property type="match status" value="1"/>
</dbReference>
<dbReference type="PANTHER" id="PTHR43963">
    <property type="entry name" value="CARBONYL REDUCTASE 1-RELATED"/>
    <property type="match status" value="1"/>
</dbReference>
<dbReference type="PRINTS" id="PR00080">
    <property type="entry name" value="SDRFAMILY"/>
</dbReference>
<evidence type="ECO:0000256" key="2">
    <source>
        <dbReference type="ARBA" id="ARBA00022857"/>
    </source>
</evidence>